<dbReference type="PANTHER" id="PTHR37984:SF5">
    <property type="entry name" value="PROTEIN NYNRIN-LIKE"/>
    <property type="match status" value="1"/>
</dbReference>
<dbReference type="Proteomes" id="UP000694853">
    <property type="component" value="Unplaced"/>
</dbReference>
<reference evidence="9" key="2">
    <citation type="submission" date="2025-08" db="UniProtKB">
        <authorList>
            <consortium name="RefSeq"/>
        </authorList>
    </citation>
    <scope>IDENTIFICATION</scope>
    <source>
        <tissue evidence="9">Young leaves</tissue>
    </source>
</reference>
<keyword evidence="4" id="KW-0255">Endonuclease</keyword>
<dbReference type="Gene3D" id="2.40.70.10">
    <property type="entry name" value="Acid Proteases"/>
    <property type="match status" value="1"/>
</dbReference>
<evidence type="ECO:0000313" key="9">
    <source>
        <dbReference type="RefSeq" id="XP_027345819.1"/>
    </source>
</evidence>
<evidence type="ECO:0000313" key="8">
    <source>
        <dbReference type="Proteomes" id="UP000694853"/>
    </source>
</evidence>
<reference evidence="8" key="1">
    <citation type="journal article" date="2019" name="Toxins">
        <title>Detection of Abrin-Like and Prepropulchellin-Like Toxin Genes and Transcripts Using Whole Genome Sequencing and Full-Length Transcript Sequencing of Abrus precatorius.</title>
        <authorList>
            <person name="Hovde B.T."/>
            <person name="Daligault H.E."/>
            <person name="Hanschen E.R."/>
            <person name="Kunde Y.A."/>
            <person name="Johnson M.B."/>
            <person name="Starkenburg S.R."/>
            <person name="Johnson S.L."/>
        </authorList>
    </citation>
    <scope>NUCLEOTIDE SEQUENCE [LARGE SCALE GENOMIC DNA]</scope>
</reference>
<dbReference type="PANTHER" id="PTHR37984">
    <property type="entry name" value="PROTEIN CBG26694"/>
    <property type="match status" value="1"/>
</dbReference>
<dbReference type="CDD" id="cd01647">
    <property type="entry name" value="RT_LTR"/>
    <property type="match status" value="1"/>
</dbReference>
<dbReference type="OrthoDB" id="1432985at2759"/>
<dbReference type="GO" id="GO:0016779">
    <property type="term" value="F:nucleotidyltransferase activity"/>
    <property type="evidence" value="ECO:0007669"/>
    <property type="project" value="UniProtKB-KW"/>
</dbReference>
<protein>
    <submittedName>
        <fullName evidence="9">Uncharacterized protein LOC113857806</fullName>
    </submittedName>
</protein>
<evidence type="ECO:0000256" key="5">
    <source>
        <dbReference type="ARBA" id="ARBA00023268"/>
    </source>
</evidence>
<keyword evidence="1" id="KW-0808">Transferase</keyword>
<dbReference type="InterPro" id="IPR041577">
    <property type="entry name" value="RT_RNaseH_2"/>
</dbReference>
<dbReference type="KEGG" id="aprc:113857806"/>
<dbReference type="CDD" id="cd00303">
    <property type="entry name" value="retropepsin_like"/>
    <property type="match status" value="1"/>
</dbReference>
<feature type="domain" description="Reverse transcriptase/retrotransposon-derived protein RNase H-like" evidence="7">
    <location>
        <begin position="695"/>
        <end position="785"/>
    </location>
</feature>
<dbReference type="InterPro" id="IPR043502">
    <property type="entry name" value="DNA/RNA_pol_sf"/>
</dbReference>
<evidence type="ECO:0000256" key="4">
    <source>
        <dbReference type="ARBA" id="ARBA00022759"/>
    </source>
</evidence>
<evidence type="ECO:0000256" key="6">
    <source>
        <dbReference type="SAM" id="MobiDB-lite"/>
    </source>
</evidence>
<organism evidence="8 9">
    <name type="scientific">Abrus precatorius</name>
    <name type="common">Indian licorice</name>
    <name type="synonym">Glycine abrus</name>
    <dbReference type="NCBI Taxonomy" id="3816"/>
    <lineage>
        <taxon>Eukaryota</taxon>
        <taxon>Viridiplantae</taxon>
        <taxon>Streptophyta</taxon>
        <taxon>Embryophyta</taxon>
        <taxon>Tracheophyta</taxon>
        <taxon>Spermatophyta</taxon>
        <taxon>Magnoliopsida</taxon>
        <taxon>eudicotyledons</taxon>
        <taxon>Gunneridae</taxon>
        <taxon>Pentapetalae</taxon>
        <taxon>rosids</taxon>
        <taxon>fabids</taxon>
        <taxon>Fabales</taxon>
        <taxon>Fabaceae</taxon>
        <taxon>Papilionoideae</taxon>
        <taxon>50 kb inversion clade</taxon>
        <taxon>NPAAA clade</taxon>
        <taxon>indigoferoid/millettioid clade</taxon>
        <taxon>Abreae</taxon>
        <taxon>Abrus</taxon>
    </lineage>
</organism>
<name>A0A8B8KT93_ABRPR</name>
<dbReference type="Pfam" id="PF17919">
    <property type="entry name" value="RT_RNaseH_2"/>
    <property type="match status" value="1"/>
</dbReference>
<dbReference type="Gene3D" id="3.10.10.10">
    <property type="entry name" value="HIV Type 1 Reverse Transcriptase, subunit A, domain 1"/>
    <property type="match status" value="1"/>
</dbReference>
<evidence type="ECO:0000259" key="7">
    <source>
        <dbReference type="Pfam" id="PF17919"/>
    </source>
</evidence>
<dbReference type="InterPro" id="IPR021109">
    <property type="entry name" value="Peptidase_aspartic_dom_sf"/>
</dbReference>
<keyword evidence="8" id="KW-1185">Reference proteome</keyword>
<feature type="compositionally biased region" description="Basic and acidic residues" evidence="6">
    <location>
        <begin position="169"/>
        <end position="187"/>
    </location>
</feature>
<dbReference type="GeneID" id="113857806"/>
<feature type="region of interest" description="Disordered" evidence="6">
    <location>
        <begin position="74"/>
        <end position="97"/>
    </location>
</feature>
<keyword evidence="5" id="KW-0511">Multifunctional enzyme</keyword>
<dbReference type="InterPro" id="IPR043128">
    <property type="entry name" value="Rev_trsase/Diguanyl_cyclase"/>
</dbReference>
<proteinExistence type="predicted"/>
<dbReference type="GO" id="GO:0004519">
    <property type="term" value="F:endonuclease activity"/>
    <property type="evidence" value="ECO:0007669"/>
    <property type="project" value="UniProtKB-KW"/>
</dbReference>
<dbReference type="RefSeq" id="XP_027345819.1">
    <property type="nucleotide sequence ID" value="XM_027490018.1"/>
</dbReference>
<feature type="region of interest" description="Disordered" evidence="6">
    <location>
        <begin position="167"/>
        <end position="194"/>
    </location>
</feature>
<sequence>MERFGKVTLSIHNLEPAVAMHQFTTTLRPGPFVNSICNKPPMDLDELRSQAAKYMQMKELTEYRNQVCIERRSNRREANKRETLKPQQENKVRRNEVERPFRGSKYPSYTILNTNRSRVLDQALATEILSMPRGHTTEECTALKDKIEDLIKEGHLRGFVQTSPTGYAERSRDRYPSPLRRCEDKQTQRQWSQLREPPARRYVEQEKYPKQVINTIAGGFAGGGPTNSARKRHLRQIHSINNISLGSRIQIPPITFNDNEFQGIDPVQDDPMVISFDDILNCTVRKMLIDQGSSADILYWNTFRQIGIPKDELREYHEPLVGFSGERVETRGCIDLYTSFGSKNKGKRIKVTYLVVHANTLYNILLGRPSLNKLKAIVSTSHLAMRFPSERGRIVTPEEDLEIDLDPRVDEGCRIEPNENKQPFQLGPKPEQVTYLGFDLSVQERQDFQKILQRNADLFAWSASDMPGIDPVFLCHHLSVYKEARPIAQKKRKIGGGRAKAMKEETGKLLRVNFIREVRYSTWLANVIMVKKANGKWRMCTDFTDHNKMYPPDEEKMTFIMDSANFCYRVMPFSLKNARATYQRLMNRIFERQVEKCMEVYVDDMARKHRIRFNLEKYTFGVASGKFLGFMLSERGIQANLDKCQAVIEMISPQNVKEVQRLASHIAALARFLPIMADRSRPFINLLRKSQKFTWTDECEAAFIQYKKILATPHVLTKRKPEKDMIIYLAVSDNAISSVLLQETPEPAPIYFISRTLQGPKSRYQLMEKVVLALVHTARQLRHYF</sequence>
<dbReference type="InterPro" id="IPR050951">
    <property type="entry name" value="Retrovirus_Pol_polyprotein"/>
</dbReference>
<dbReference type="SUPFAM" id="SSF56672">
    <property type="entry name" value="DNA/RNA polymerases"/>
    <property type="match status" value="1"/>
</dbReference>
<evidence type="ECO:0000256" key="1">
    <source>
        <dbReference type="ARBA" id="ARBA00022679"/>
    </source>
</evidence>
<keyword evidence="3" id="KW-0540">Nuclease</keyword>
<evidence type="ECO:0000256" key="2">
    <source>
        <dbReference type="ARBA" id="ARBA00022695"/>
    </source>
</evidence>
<dbReference type="AlphaFoldDB" id="A0A8B8KT93"/>
<keyword evidence="2" id="KW-0548">Nucleotidyltransferase</keyword>
<accession>A0A8B8KT93</accession>
<gene>
    <name evidence="9" type="primary">LOC113857806</name>
</gene>
<dbReference type="Gene3D" id="3.30.70.270">
    <property type="match status" value="1"/>
</dbReference>
<evidence type="ECO:0000256" key="3">
    <source>
        <dbReference type="ARBA" id="ARBA00022722"/>
    </source>
</evidence>
<keyword evidence="4" id="KW-0378">Hydrolase</keyword>